<dbReference type="RefSeq" id="XP_022486211.1">
    <property type="nucleotide sequence ID" value="XM_022633869.1"/>
</dbReference>
<dbReference type="OrthoDB" id="76567at2759"/>
<comment type="caution">
    <text evidence="2">The sequence shown here is derived from an EMBL/GenBank/DDBJ whole genome shotgun (WGS) entry which is preliminary data.</text>
</comment>
<accession>A0A1F5LC58</accession>
<evidence type="ECO:0000256" key="1">
    <source>
        <dbReference type="SAM" id="MobiDB-lite"/>
    </source>
</evidence>
<evidence type="ECO:0000313" key="2">
    <source>
        <dbReference type="EMBL" id="OGE50765.1"/>
    </source>
</evidence>
<feature type="region of interest" description="Disordered" evidence="1">
    <location>
        <begin position="1"/>
        <end position="20"/>
    </location>
</feature>
<proteinExistence type="predicted"/>
<keyword evidence="3" id="KW-1185">Reference proteome</keyword>
<reference evidence="2 3" key="1">
    <citation type="journal article" date="2016" name="Sci. Rep.">
        <title>Penicillium arizonense, a new, genome sequenced fungal species, reveals a high chemical diversity in secreted metabolites.</title>
        <authorList>
            <person name="Grijseels S."/>
            <person name="Nielsen J.C."/>
            <person name="Randelovic M."/>
            <person name="Nielsen J."/>
            <person name="Nielsen K.F."/>
            <person name="Workman M."/>
            <person name="Frisvad J.C."/>
        </authorList>
    </citation>
    <scope>NUCLEOTIDE SEQUENCE [LARGE SCALE GENOMIC DNA]</scope>
    <source>
        <strain evidence="2 3">CBS 141311</strain>
    </source>
</reference>
<evidence type="ECO:0000313" key="3">
    <source>
        <dbReference type="Proteomes" id="UP000177622"/>
    </source>
</evidence>
<dbReference type="Proteomes" id="UP000177622">
    <property type="component" value="Unassembled WGS sequence"/>
</dbReference>
<organism evidence="2 3">
    <name type="scientific">Penicillium arizonense</name>
    <dbReference type="NCBI Taxonomy" id="1835702"/>
    <lineage>
        <taxon>Eukaryota</taxon>
        <taxon>Fungi</taxon>
        <taxon>Dikarya</taxon>
        <taxon>Ascomycota</taxon>
        <taxon>Pezizomycotina</taxon>
        <taxon>Eurotiomycetes</taxon>
        <taxon>Eurotiomycetidae</taxon>
        <taxon>Eurotiales</taxon>
        <taxon>Aspergillaceae</taxon>
        <taxon>Penicillium</taxon>
    </lineage>
</organism>
<dbReference type="GeneID" id="34578603"/>
<dbReference type="EMBL" id="LXJU01000015">
    <property type="protein sequence ID" value="OGE50765.1"/>
    <property type="molecule type" value="Genomic_DNA"/>
</dbReference>
<name>A0A1F5LC58_PENAI</name>
<gene>
    <name evidence="2" type="ORF">PENARI_c015G09681</name>
</gene>
<sequence length="322" mass="36462">MSTLEHNRAALAAPDSSTSHIQPLLPDESFFPEIDDFYIPDSAERLAGCTHIQIRERICQIQERLKRSKKQSTQYLLIIDAHEDLHAKLFERKIGGARATVSGQRILFRIMPRTPHERLVSSIPMWLAQAMQAAGIPMSSDVWLPTGASQKNGRFCGRQPDHGIVPGANYRMLPRSDYDAGLDGSQLEAAWPSIVIEAAYSQSFRSLRTTAKWWYNNSGRQTKLVLLFDLRRTPTFSVHIQLWQEVMTSHAGRTLRSAVASPLPQVLIPQLNCTQSTYFDSHHDPAPITLDYSQLMREPLPNGKSNIVLTTHMLREICRPPW</sequence>
<protein>
    <submittedName>
        <fullName evidence="2">Uncharacterized protein</fullName>
    </submittedName>
</protein>
<dbReference type="AlphaFoldDB" id="A0A1F5LC58"/>